<feature type="compositionally biased region" description="Polar residues" evidence="1">
    <location>
        <begin position="112"/>
        <end position="124"/>
    </location>
</feature>
<comment type="caution">
    <text evidence="2">The sequence shown here is derived from an EMBL/GenBank/DDBJ whole genome shotgun (WGS) entry which is preliminary data.</text>
</comment>
<dbReference type="RefSeq" id="WP_187015325.1">
    <property type="nucleotide sequence ID" value="NZ_JACOQI010000012.1"/>
</dbReference>
<name>A0A923MKC0_9FIRM</name>
<dbReference type="AlphaFoldDB" id="A0A923MKC0"/>
<dbReference type="Proteomes" id="UP000620327">
    <property type="component" value="Unassembled WGS sequence"/>
</dbReference>
<reference evidence="2" key="1">
    <citation type="submission" date="2020-08" db="EMBL/GenBank/DDBJ databases">
        <title>Genome public.</title>
        <authorList>
            <person name="Liu C."/>
            <person name="Sun Q."/>
        </authorList>
    </citation>
    <scope>NUCLEOTIDE SEQUENCE</scope>
    <source>
        <strain evidence="2">BX15</strain>
    </source>
</reference>
<sequence length="161" mass="17740">MYNGATEDTPDKAQQGLLTERGMPPCILLIASRPALRERDIGTASMREAVKIEPVLEARKLDRTVCLRAFSILSPEMYPKACSRQNEKIKLHRPSLFSLRSGSAKEAENADGMTSENASNKNSGAPESLSLFLLPPYHSSGAFGTMKPPHTVPLYQTHRML</sequence>
<evidence type="ECO:0000256" key="1">
    <source>
        <dbReference type="SAM" id="MobiDB-lite"/>
    </source>
</evidence>
<gene>
    <name evidence="2" type="ORF">H8Z83_12350</name>
</gene>
<keyword evidence="3" id="KW-1185">Reference proteome</keyword>
<evidence type="ECO:0000313" key="3">
    <source>
        <dbReference type="Proteomes" id="UP000620327"/>
    </source>
</evidence>
<protein>
    <submittedName>
        <fullName evidence="2">Uncharacterized protein</fullName>
    </submittedName>
</protein>
<organism evidence="2 3">
    <name type="scientific">Dysosmobacter segnis</name>
    <dbReference type="NCBI Taxonomy" id="2763042"/>
    <lineage>
        <taxon>Bacteria</taxon>
        <taxon>Bacillati</taxon>
        <taxon>Bacillota</taxon>
        <taxon>Clostridia</taxon>
        <taxon>Eubacteriales</taxon>
        <taxon>Oscillospiraceae</taxon>
        <taxon>Dysosmobacter</taxon>
    </lineage>
</organism>
<dbReference type="EMBL" id="JACOQI010000012">
    <property type="protein sequence ID" value="MBC5771099.1"/>
    <property type="molecule type" value="Genomic_DNA"/>
</dbReference>
<accession>A0A923MKC0</accession>
<proteinExistence type="predicted"/>
<feature type="region of interest" description="Disordered" evidence="1">
    <location>
        <begin position="100"/>
        <end position="124"/>
    </location>
</feature>
<evidence type="ECO:0000313" key="2">
    <source>
        <dbReference type="EMBL" id="MBC5771099.1"/>
    </source>
</evidence>